<sequence>MQLKRSNGGVIGHWCARGDDVPKLAETIALLTSAATIHEKEAIRLTDIKEKVIPVMEKIRPMLQADGGDIELIDVSDDGVVKVKLVGACAGCAMSQYTLKLGVERMLKHEIPEVTAVESV</sequence>
<protein>
    <submittedName>
        <fullName evidence="2">Fe/S biogenesis protein NfuA</fullName>
    </submittedName>
</protein>
<dbReference type="GO" id="GO:0016226">
    <property type="term" value="P:iron-sulfur cluster assembly"/>
    <property type="evidence" value="ECO:0007669"/>
    <property type="project" value="InterPro"/>
</dbReference>
<dbReference type="GO" id="GO:0005506">
    <property type="term" value="F:iron ion binding"/>
    <property type="evidence" value="ECO:0007669"/>
    <property type="project" value="InterPro"/>
</dbReference>
<dbReference type="AlphaFoldDB" id="A0A7G9YHL8"/>
<organism evidence="2">
    <name type="scientific">Candidatus Methanogaster sp. ANME-2c ERB4</name>
    <dbReference type="NCBI Taxonomy" id="2759911"/>
    <lineage>
        <taxon>Archaea</taxon>
        <taxon>Methanobacteriati</taxon>
        <taxon>Methanobacteriota</taxon>
        <taxon>Stenosarchaea group</taxon>
        <taxon>Methanomicrobia</taxon>
        <taxon>Methanosarcinales</taxon>
        <taxon>ANME-2 cluster</taxon>
        <taxon>Candidatus Methanogasteraceae</taxon>
        <taxon>Candidatus Methanogaster</taxon>
    </lineage>
</organism>
<reference evidence="2" key="1">
    <citation type="submission" date="2020-06" db="EMBL/GenBank/DDBJ databases">
        <title>Unique genomic features of the anaerobic methanotrophic archaea.</title>
        <authorList>
            <person name="Chadwick G.L."/>
            <person name="Skennerton C.T."/>
            <person name="Laso-Perez R."/>
            <person name="Leu A.O."/>
            <person name="Speth D.R."/>
            <person name="Yu H."/>
            <person name="Morgan-Lang C."/>
            <person name="Hatzenpichler R."/>
            <person name="Goudeau D."/>
            <person name="Malmstrom R."/>
            <person name="Brazelton W.J."/>
            <person name="Woyke T."/>
            <person name="Hallam S.J."/>
            <person name="Tyson G.W."/>
            <person name="Wegener G."/>
            <person name="Boetius A."/>
            <person name="Orphan V."/>
        </authorList>
    </citation>
    <scope>NUCLEOTIDE SEQUENCE</scope>
</reference>
<dbReference type="GO" id="GO:0051536">
    <property type="term" value="F:iron-sulfur cluster binding"/>
    <property type="evidence" value="ECO:0007669"/>
    <property type="project" value="InterPro"/>
</dbReference>
<dbReference type="InterPro" id="IPR001075">
    <property type="entry name" value="NIF_FeS_clus_asmbl_NifU_C"/>
</dbReference>
<dbReference type="InterPro" id="IPR034904">
    <property type="entry name" value="FSCA_dom_sf"/>
</dbReference>
<dbReference type="EMBL" id="MT631264">
    <property type="protein sequence ID" value="QNO47502.1"/>
    <property type="molecule type" value="Genomic_DNA"/>
</dbReference>
<dbReference type="PANTHER" id="PTHR11178">
    <property type="entry name" value="IRON-SULFUR CLUSTER SCAFFOLD PROTEIN NFU-RELATED"/>
    <property type="match status" value="1"/>
</dbReference>
<dbReference type="Pfam" id="PF01106">
    <property type="entry name" value="NifU"/>
    <property type="match status" value="1"/>
</dbReference>
<dbReference type="SUPFAM" id="SSF117916">
    <property type="entry name" value="Fe-S cluster assembly (FSCA) domain-like"/>
    <property type="match status" value="1"/>
</dbReference>
<evidence type="ECO:0000259" key="1">
    <source>
        <dbReference type="Pfam" id="PF01106"/>
    </source>
</evidence>
<accession>A0A7G9YHL8</accession>
<name>A0A7G9YHL8_9EURY</name>
<gene>
    <name evidence="2" type="primary">nfuA</name>
    <name evidence="2" type="ORF">MJFALNKJ_00035</name>
</gene>
<evidence type="ECO:0000313" key="2">
    <source>
        <dbReference type="EMBL" id="QNO47502.1"/>
    </source>
</evidence>
<proteinExistence type="predicted"/>
<feature type="domain" description="NIF system FeS cluster assembly NifU C-terminal" evidence="1">
    <location>
        <begin position="55"/>
        <end position="118"/>
    </location>
</feature>
<dbReference type="Gene3D" id="3.30.300.130">
    <property type="entry name" value="Fe-S cluster assembly (FSCA)"/>
    <property type="match status" value="1"/>
</dbReference>